<feature type="transmembrane region" description="Helical" evidence="5">
    <location>
        <begin position="37"/>
        <end position="59"/>
    </location>
</feature>
<proteinExistence type="inferred from homology"/>
<dbReference type="InterPro" id="IPR004089">
    <property type="entry name" value="MCPsignal_dom"/>
</dbReference>
<evidence type="ECO:0000256" key="1">
    <source>
        <dbReference type="ARBA" id="ARBA00022500"/>
    </source>
</evidence>
<sequence length="432" mass="45845">MTVAALLDRPHTIIPAVLGSLAAAAAGALVGGTSAGLGLLMAASATASLVAALGTAHLVERIGSRAAAAADGMPTARPATETIPPTAAGDAPRTEGPSIAPGDDAGRSHAAAIAEEVRLYRPALQAIRREATEVSGDTEQAAISIIERLKTVDREIEGLLSFLNTSNSNEKVIEIIARTERSLAANRSLLDEFLAHRMADIEESRERLVGIEGMTDEVASAVQDIRTIARQTNVLALNATIEAVRAGDAGRGFAVVAKEVKDLSHQSDASAARIDQRLVKLRDVVSASISILVESRTEQERQALDTISRSISGLAENLECLVTHQREVLTKVLDESGRISDTIIALVGSIQFQDCTRQRLQQVTRLADVVDEHLEILERSEDGSAFAAETSIRTKLDALMAGYVMASQRNIHRTAFDGTAAQEDVGARIELF</sequence>
<feature type="domain" description="Methyl-accepting transducer" evidence="6">
    <location>
        <begin position="201"/>
        <end position="298"/>
    </location>
</feature>
<keyword evidence="5" id="KW-0812">Transmembrane</keyword>
<dbReference type="PANTHER" id="PTHR43531:SF11">
    <property type="entry name" value="METHYL-ACCEPTING CHEMOTAXIS PROTEIN 3"/>
    <property type="match status" value="1"/>
</dbReference>
<dbReference type="Proteomes" id="UP000438991">
    <property type="component" value="Unassembled WGS sequence"/>
</dbReference>
<dbReference type="GO" id="GO:0007165">
    <property type="term" value="P:signal transduction"/>
    <property type="evidence" value="ECO:0007669"/>
    <property type="project" value="UniProtKB-KW"/>
</dbReference>
<comment type="caution">
    <text evidence="7">The sequence shown here is derived from an EMBL/GenBank/DDBJ whole genome shotgun (WGS) entry which is preliminary data.</text>
</comment>
<reference evidence="7 8" key="1">
    <citation type="submission" date="2019-11" db="EMBL/GenBank/DDBJ databases">
        <title>Whole-genome sequence of Rhodoplanes serenus DSM 18633, type strain.</title>
        <authorList>
            <person name="Kyndt J.A."/>
            <person name="Meyer T.E."/>
        </authorList>
    </citation>
    <scope>NUCLEOTIDE SEQUENCE [LARGE SCALE GENOMIC DNA]</scope>
    <source>
        <strain evidence="7 8">DSM 18633</strain>
    </source>
</reference>
<keyword evidence="1" id="KW-0145">Chemotaxis</keyword>
<keyword evidence="3" id="KW-0807">Transducer</keyword>
<feature type="transmembrane region" description="Helical" evidence="5">
    <location>
        <begin position="12"/>
        <end position="31"/>
    </location>
</feature>
<evidence type="ECO:0000256" key="2">
    <source>
        <dbReference type="ARBA" id="ARBA00029447"/>
    </source>
</evidence>
<keyword evidence="5" id="KW-1133">Transmembrane helix</keyword>
<dbReference type="SMART" id="SM00283">
    <property type="entry name" value="MA"/>
    <property type="match status" value="1"/>
</dbReference>
<dbReference type="GO" id="GO:0004888">
    <property type="term" value="F:transmembrane signaling receptor activity"/>
    <property type="evidence" value="ECO:0007669"/>
    <property type="project" value="TreeGrafter"/>
</dbReference>
<dbReference type="Gene3D" id="1.10.287.950">
    <property type="entry name" value="Methyl-accepting chemotaxis protein"/>
    <property type="match status" value="1"/>
</dbReference>
<dbReference type="GO" id="GO:0006935">
    <property type="term" value="P:chemotaxis"/>
    <property type="evidence" value="ECO:0007669"/>
    <property type="project" value="UniProtKB-KW"/>
</dbReference>
<protein>
    <recommendedName>
        <fullName evidence="6">Methyl-accepting transducer domain-containing protein</fullName>
    </recommendedName>
</protein>
<evidence type="ECO:0000256" key="3">
    <source>
        <dbReference type="PROSITE-ProRule" id="PRU00284"/>
    </source>
</evidence>
<evidence type="ECO:0000259" key="6">
    <source>
        <dbReference type="PROSITE" id="PS50111"/>
    </source>
</evidence>
<dbReference type="InterPro" id="IPR051310">
    <property type="entry name" value="MCP_chemotaxis"/>
</dbReference>
<comment type="similarity">
    <text evidence="2">Belongs to the methyl-accepting chemotaxis (MCP) protein family.</text>
</comment>
<dbReference type="SUPFAM" id="SSF58104">
    <property type="entry name" value="Methyl-accepting chemotaxis protein (MCP) signaling domain"/>
    <property type="match status" value="1"/>
</dbReference>
<accession>A0A9X4XNL4</accession>
<dbReference type="PANTHER" id="PTHR43531">
    <property type="entry name" value="PROTEIN ICFG"/>
    <property type="match status" value="1"/>
</dbReference>
<evidence type="ECO:0000313" key="8">
    <source>
        <dbReference type="Proteomes" id="UP000438991"/>
    </source>
</evidence>
<gene>
    <name evidence="7" type="ORF">GJ689_19950</name>
</gene>
<name>A0A9X4XNL4_9BRAD</name>
<feature type="region of interest" description="Disordered" evidence="4">
    <location>
        <begin position="70"/>
        <end position="105"/>
    </location>
</feature>
<evidence type="ECO:0000313" key="7">
    <source>
        <dbReference type="EMBL" id="MTW18478.1"/>
    </source>
</evidence>
<dbReference type="EMBL" id="WNKV01000017">
    <property type="protein sequence ID" value="MTW18478.1"/>
    <property type="molecule type" value="Genomic_DNA"/>
</dbReference>
<dbReference type="RefSeq" id="WP_155480922.1">
    <property type="nucleotide sequence ID" value="NZ_WNKV01000017.1"/>
</dbReference>
<keyword evidence="5" id="KW-0472">Membrane</keyword>
<evidence type="ECO:0000256" key="4">
    <source>
        <dbReference type="SAM" id="MobiDB-lite"/>
    </source>
</evidence>
<dbReference type="GO" id="GO:0005886">
    <property type="term" value="C:plasma membrane"/>
    <property type="evidence" value="ECO:0007669"/>
    <property type="project" value="TreeGrafter"/>
</dbReference>
<dbReference type="PROSITE" id="PS50111">
    <property type="entry name" value="CHEMOTAXIS_TRANSDUC_2"/>
    <property type="match status" value="1"/>
</dbReference>
<evidence type="ECO:0000256" key="5">
    <source>
        <dbReference type="SAM" id="Phobius"/>
    </source>
</evidence>
<dbReference type="Pfam" id="PF00015">
    <property type="entry name" value="MCPsignal"/>
    <property type="match status" value="1"/>
</dbReference>
<dbReference type="AlphaFoldDB" id="A0A9X4XNL4"/>
<organism evidence="7 8">
    <name type="scientific">Rhodoplanes serenus</name>
    <dbReference type="NCBI Taxonomy" id="200615"/>
    <lineage>
        <taxon>Bacteria</taxon>
        <taxon>Pseudomonadati</taxon>
        <taxon>Pseudomonadota</taxon>
        <taxon>Alphaproteobacteria</taxon>
        <taxon>Hyphomicrobiales</taxon>
        <taxon>Nitrobacteraceae</taxon>
        <taxon>Rhodoplanes</taxon>
    </lineage>
</organism>